<dbReference type="Pfam" id="PF13458">
    <property type="entry name" value="Peripla_BP_6"/>
    <property type="match status" value="1"/>
</dbReference>
<reference evidence="6" key="1">
    <citation type="submission" date="2018-12" db="EMBL/GenBank/DDBJ databases">
        <title>Complete genome sequence of an uncultured bacterium of the candidate phylum Bipolaricaulota.</title>
        <authorList>
            <person name="Kadnikov V.V."/>
            <person name="Mardanov A.V."/>
            <person name="Beletsky A.V."/>
            <person name="Frank Y.A."/>
            <person name="Karnachuk O.V."/>
            <person name="Ravin N.V."/>
        </authorList>
    </citation>
    <scope>NUCLEOTIDE SEQUENCE [LARGE SCALE GENOMIC DNA]</scope>
</reference>
<evidence type="ECO:0000256" key="3">
    <source>
        <dbReference type="SAM" id="SignalP"/>
    </source>
</evidence>
<gene>
    <name evidence="5" type="ORF">BIP78_0838</name>
</gene>
<dbReference type="Gene3D" id="3.40.50.2300">
    <property type="match status" value="2"/>
</dbReference>
<dbReference type="Proteomes" id="UP000287233">
    <property type="component" value="Chromosome"/>
</dbReference>
<feature type="signal peptide" evidence="3">
    <location>
        <begin position="1"/>
        <end position="22"/>
    </location>
</feature>
<proteinExistence type="inferred from homology"/>
<feature type="chain" id="PRO_5019411124" description="Leucine-binding protein domain-containing protein" evidence="3">
    <location>
        <begin position="23"/>
        <end position="395"/>
    </location>
</feature>
<dbReference type="EMBL" id="CP034928">
    <property type="protein sequence ID" value="QAA76604.1"/>
    <property type="molecule type" value="Genomic_DNA"/>
</dbReference>
<keyword evidence="2 3" id="KW-0732">Signal</keyword>
<dbReference type="KEGG" id="bih:BIP78_0838"/>
<evidence type="ECO:0000256" key="2">
    <source>
        <dbReference type="ARBA" id="ARBA00022729"/>
    </source>
</evidence>
<evidence type="ECO:0000313" key="5">
    <source>
        <dbReference type="EMBL" id="QAA76604.1"/>
    </source>
</evidence>
<evidence type="ECO:0000259" key="4">
    <source>
        <dbReference type="Pfam" id="PF13458"/>
    </source>
</evidence>
<name>A0A410FUD6_BIPS1</name>
<dbReference type="CDD" id="cd06343">
    <property type="entry name" value="PBP1_ABC_ligand_binding-like"/>
    <property type="match status" value="1"/>
</dbReference>
<dbReference type="PANTHER" id="PTHR47235">
    <property type="entry name" value="BLR6548 PROTEIN"/>
    <property type="match status" value="1"/>
</dbReference>
<evidence type="ECO:0000256" key="1">
    <source>
        <dbReference type="ARBA" id="ARBA00010062"/>
    </source>
</evidence>
<evidence type="ECO:0000313" key="6">
    <source>
        <dbReference type="Proteomes" id="UP000287233"/>
    </source>
</evidence>
<dbReference type="SUPFAM" id="SSF53822">
    <property type="entry name" value="Periplasmic binding protein-like I"/>
    <property type="match status" value="1"/>
</dbReference>
<dbReference type="AlphaFoldDB" id="A0A410FUD6"/>
<organism evidence="5 6">
    <name type="scientific">Bipolaricaulis sibiricus</name>
    <dbReference type="NCBI Taxonomy" id="2501609"/>
    <lineage>
        <taxon>Bacteria</taxon>
        <taxon>Candidatus Bipolaricaulota</taxon>
        <taxon>Candidatus Bipolaricaulia</taxon>
        <taxon>Candidatus Bipolaricaulales</taxon>
        <taxon>Candidatus Bipolaricaulaceae</taxon>
        <taxon>Candidatus Bipolaricaulis</taxon>
    </lineage>
</organism>
<accession>A0A410FUD6</accession>
<protein>
    <recommendedName>
        <fullName evidence="4">Leucine-binding protein domain-containing protein</fullName>
    </recommendedName>
</protein>
<dbReference type="InterPro" id="IPR028081">
    <property type="entry name" value="Leu-bd"/>
</dbReference>
<dbReference type="InterPro" id="IPR028082">
    <property type="entry name" value="Peripla_BP_I"/>
</dbReference>
<feature type="domain" description="Leucine-binding protein" evidence="4">
    <location>
        <begin position="31"/>
        <end position="375"/>
    </location>
</feature>
<dbReference type="PANTHER" id="PTHR47235:SF1">
    <property type="entry name" value="BLR6548 PROTEIN"/>
    <property type="match status" value="1"/>
</dbReference>
<sequence>MKRVAIVAVAMLVVAAAWGGMAQTPGVTDTTIKLGSFIVQSGPVAFIGVPVMRGAQAWYNYVNDELGGIHGRKIEFIALDDGFNPANTVAVMKRLVEQENIFALVNPLGTIGMAAVWGYILENKLPVVSPHMNWLTLASPTVPHVFAIQPNNESFGRAAAQYAVRELGAKRVAIAVVEDAMGTELLNFALDELKVQGMQPVIVVKYPGTETSFSAYALALRQARAEVVLLFSYVSDAAKLIVECDLLGFKPKYVGINTITLQLYDLAGEAAEGVIFPGFGTDPQDPTSEAAARMREVYARYYPGDLMNAYAMIAYVGAQMVTKALTDAGPNLTREAFIAALDAFTDWNADGMIPPVTYRPDDHYGIKTLWMNQLKTVNGVRTAEFITEWDWTKHR</sequence>
<comment type="similarity">
    <text evidence="1">Belongs to the leucine-binding protein family.</text>
</comment>